<dbReference type="EMBL" id="MBFT01000735">
    <property type="protein sequence ID" value="PVU87518.1"/>
    <property type="molecule type" value="Genomic_DNA"/>
</dbReference>
<feature type="chain" id="PRO_5033770867" description="Tyrosinase copper-binding domain-containing protein" evidence="3">
    <location>
        <begin position="20"/>
        <end position="411"/>
    </location>
</feature>
<keyword evidence="2" id="KW-0186">Copper</keyword>
<dbReference type="AlphaFoldDB" id="A0A2T9Y5C0"/>
<dbReference type="GO" id="GO:0016491">
    <property type="term" value="F:oxidoreductase activity"/>
    <property type="evidence" value="ECO:0007669"/>
    <property type="project" value="InterPro"/>
</dbReference>
<reference evidence="6 7" key="1">
    <citation type="journal article" date="2018" name="MBio">
        <title>Comparative Genomics Reveals the Core Gene Toolbox for the Fungus-Insect Symbiosis.</title>
        <authorList>
            <person name="Wang Y."/>
            <person name="Stata M."/>
            <person name="Wang W."/>
            <person name="Stajich J.E."/>
            <person name="White M.M."/>
            <person name="Moncalvo J.M."/>
        </authorList>
    </citation>
    <scope>NUCLEOTIDE SEQUENCE [LARGE SCALE GENOMIC DNA]</scope>
    <source>
        <strain evidence="6 7">AUS-77-4</strain>
    </source>
</reference>
<dbReference type="PANTHER" id="PTHR11474:SF126">
    <property type="entry name" value="TYROSINASE-LIKE PROTEIN TYR-1-RELATED"/>
    <property type="match status" value="1"/>
</dbReference>
<evidence type="ECO:0000256" key="2">
    <source>
        <dbReference type="ARBA" id="ARBA00023008"/>
    </source>
</evidence>
<feature type="signal peptide" evidence="3">
    <location>
        <begin position="1"/>
        <end position="19"/>
    </location>
</feature>
<dbReference type="Pfam" id="PF00264">
    <property type="entry name" value="Tyrosinase"/>
    <property type="match status" value="1"/>
</dbReference>
<dbReference type="SUPFAM" id="SSF48056">
    <property type="entry name" value="Di-copper centre-containing domain"/>
    <property type="match status" value="1"/>
</dbReference>
<dbReference type="InterPro" id="IPR002227">
    <property type="entry name" value="Tyrosinase_Cu-bd"/>
</dbReference>
<gene>
    <name evidence="6" type="ORF">BB559_006026</name>
    <name evidence="5" type="ORF">BB559_006666</name>
</gene>
<protein>
    <recommendedName>
        <fullName evidence="4">Tyrosinase copper-binding domain-containing protein</fullName>
    </recommendedName>
</protein>
<evidence type="ECO:0000256" key="1">
    <source>
        <dbReference type="ARBA" id="ARBA00022723"/>
    </source>
</evidence>
<name>A0A2T9Y5C0_9FUNG</name>
<accession>A0A2T9Y5C0</accession>
<evidence type="ECO:0000313" key="7">
    <source>
        <dbReference type="Proteomes" id="UP000245699"/>
    </source>
</evidence>
<dbReference type="Proteomes" id="UP000245699">
    <property type="component" value="Unassembled WGS sequence"/>
</dbReference>
<dbReference type="PANTHER" id="PTHR11474">
    <property type="entry name" value="TYROSINASE FAMILY MEMBER"/>
    <property type="match status" value="1"/>
</dbReference>
<dbReference type="PRINTS" id="PR00092">
    <property type="entry name" value="TYROSINASE"/>
</dbReference>
<dbReference type="STRING" id="61424.A0A2T9Y5C0"/>
<evidence type="ECO:0000313" key="5">
    <source>
        <dbReference type="EMBL" id="PVU86123.1"/>
    </source>
</evidence>
<evidence type="ECO:0000259" key="4">
    <source>
        <dbReference type="PROSITE" id="PS00497"/>
    </source>
</evidence>
<keyword evidence="7" id="KW-1185">Reference proteome</keyword>
<feature type="domain" description="Tyrosinase copper-binding" evidence="4">
    <location>
        <begin position="72"/>
        <end position="89"/>
    </location>
</feature>
<keyword evidence="1" id="KW-0479">Metal-binding</keyword>
<comment type="caution">
    <text evidence="6">The sequence shown here is derived from an EMBL/GenBank/DDBJ whole genome shotgun (WGS) entry which is preliminary data.</text>
</comment>
<dbReference type="PROSITE" id="PS00497">
    <property type="entry name" value="TYROSINASE_1"/>
    <property type="match status" value="1"/>
</dbReference>
<organism evidence="6 7">
    <name type="scientific">Furculomyces boomerangus</name>
    <dbReference type="NCBI Taxonomy" id="61424"/>
    <lineage>
        <taxon>Eukaryota</taxon>
        <taxon>Fungi</taxon>
        <taxon>Fungi incertae sedis</taxon>
        <taxon>Zoopagomycota</taxon>
        <taxon>Kickxellomycotina</taxon>
        <taxon>Harpellomycetes</taxon>
        <taxon>Harpellales</taxon>
        <taxon>Harpellaceae</taxon>
        <taxon>Furculomyces</taxon>
    </lineage>
</organism>
<evidence type="ECO:0000313" key="6">
    <source>
        <dbReference type="EMBL" id="PVU87518.1"/>
    </source>
</evidence>
<dbReference type="OrthoDB" id="6132182at2759"/>
<evidence type="ECO:0000256" key="3">
    <source>
        <dbReference type="SAM" id="SignalP"/>
    </source>
</evidence>
<dbReference type="InterPro" id="IPR050316">
    <property type="entry name" value="Tyrosinase/Hemocyanin"/>
</dbReference>
<dbReference type="InterPro" id="IPR008922">
    <property type="entry name" value="Di-copper_centre_dom_sf"/>
</dbReference>
<dbReference type="EMBL" id="MBFT01000964">
    <property type="protein sequence ID" value="PVU86123.1"/>
    <property type="molecule type" value="Genomic_DNA"/>
</dbReference>
<sequence length="411" mass="47951">MKVYHILFIVALFVFSIVSEEQKCENVVVRKNILDISSDEWENIKRVVNLMYQDGWFDKFAKIHVDAFKNVHGCPVFLPFHRLITRKFEMVGQTYDKNFFIPYWDSAKDFAKPESSKVLNEQYLGGNGNKENGSCVENGFQASWKLSYPSEHCLKRVFNGENNSMKPWFPPETITSFIQTSKNFDDFRQNIELTIHGVVHLGFGGEMTSFHSPNDFVFMVHHSNIDRIWTKWQNANTTNSVMYDGTNKNSEKAMLSDIMEYFNVSVQSVFTLGQGDMCYSYDDIIPINKLNTVEKSLNTRPIFYKSRLSENSTEYRNLNILSKSLRNKYFPALEYESLNPNSFDMPAPTFPKQMNSFDKRNSYKEMPIPEFPPLPWINMHGYKVNEVERVVGRARSLISELNSNNYRSPYY</sequence>
<keyword evidence="3" id="KW-0732">Signal</keyword>
<proteinExistence type="predicted"/>
<dbReference type="Gene3D" id="1.10.1280.10">
    <property type="entry name" value="Di-copper center containing domain from catechol oxidase"/>
    <property type="match status" value="1"/>
</dbReference>
<dbReference type="GO" id="GO:0046872">
    <property type="term" value="F:metal ion binding"/>
    <property type="evidence" value="ECO:0007669"/>
    <property type="project" value="UniProtKB-KW"/>
</dbReference>